<dbReference type="EMBL" id="CP008887">
    <property type="protein sequence ID" value="AIU69454.1"/>
    <property type="molecule type" value="Genomic_DNA"/>
</dbReference>
<dbReference type="GeneID" id="25152465"/>
<organism evidence="1 2">
    <name type="scientific">Thermococcus eurythermalis</name>
    <dbReference type="NCBI Taxonomy" id="1505907"/>
    <lineage>
        <taxon>Archaea</taxon>
        <taxon>Methanobacteriati</taxon>
        <taxon>Methanobacteriota</taxon>
        <taxon>Thermococci</taxon>
        <taxon>Thermococcales</taxon>
        <taxon>Thermococcaceae</taxon>
        <taxon>Thermococcus</taxon>
    </lineage>
</organism>
<proteinExistence type="predicted"/>
<sequence length="154" mass="17862">MKLDELFSKYSLYKQSFAVPLDFTRFYISFIALKLNETTSKLKAIYSSTETVDYDLYIASVESILTLHNFIAHLLDRTLSEDDLLLYQYLLKKIYNNEVLDVDEVYVLKELQMQVLVENGLLDVFQLTKPETLIDTFDDEDKEEFAGGDEGEQG</sequence>
<dbReference type="HOGENOM" id="CLU_1700356_0_0_2"/>
<dbReference type="AlphaFoldDB" id="A0A097QSM5"/>
<dbReference type="STRING" id="1505907.TEU_03320"/>
<protein>
    <submittedName>
        <fullName evidence="1">Uncharacterized protein</fullName>
    </submittedName>
</protein>
<gene>
    <name evidence="1" type="ORF">TEU_03320</name>
</gene>
<name>A0A097QSM5_9EURY</name>
<reference evidence="1 2" key="1">
    <citation type="journal article" date="2015" name="Int. J. Syst. Evol. Microbiol.">
        <title>Thermococcus eurythermalis sp. nov., a conditional piezophilic hyperthermophilic archaeon with a wide temperature range isolated from an oil-immersed chimney in the Guaymas Basin.</title>
        <authorList>
            <person name="Zhao W."/>
            <person name="Zeng X."/>
            <person name="Xiao X."/>
        </authorList>
    </citation>
    <scope>NUCLEOTIDE SEQUENCE [LARGE SCALE GENOMIC DNA]</scope>
    <source>
        <strain evidence="1 2">A501</strain>
    </source>
</reference>
<dbReference type="RefSeq" id="WP_050002432.1">
    <property type="nucleotide sequence ID" value="NZ_CP008887.1"/>
</dbReference>
<keyword evidence="2" id="KW-1185">Reference proteome</keyword>
<accession>A0A097QSM5</accession>
<dbReference type="KEGG" id="teu:TEU_03320"/>
<evidence type="ECO:0000313" key="2">
    <source>
        <dbReference type="Proteomes" id="UP000029980"/>
    </source>
</evidence>
<evidence type="ECO:0000313" key="1">
    <source>
        <dbReference type="EMBL" id="AIU69454.1"/>
    </source>
</evidence>
<dbReference type="Proteomes" id="UP000029980">
    <property type="component" value="Chromosome"/>
</dbReference>